<evidence type="ECO:0000256" key="5">
    <source>
        <dbReference type="RuleBase" id="RU362057"/>
    </source>
</evidence>
<dbReference type="Proteomes" id="UP001632038">
    <property type="component" value="Unassembled WGS sequence"/>
</dbReference>
<accession>A0ABD3CLT6</accession>
<keyword evidence="7" id="KW-1185">Reference proteome</keyword>
<dbReference type="InterPro" id="IPR050481">
    <property type="entry name" value="UDP-glycosyltransf_plant"/>
</dbReference>
<evidence type="ECO:0000313" key="6">
    <source>
        <dbReference type="EMBL" id="KAL3630913.1"/>
    </source>
</evidence>
<evidence type="ECO:0000256" key="1">
    <source>
        <dbReference type="ARBA" id="ARBA00009995"/>
    </source>
</evidence>
<dbReference type="InterPro" id="IPR002213">
    <property type="entry name" value="UDP_glucos_trans"/>
</dbReference>
<dbReference type="Gene3D" id="3.40.50.2000">
    <property type="entry name" value="Glycogen Phosphorylase B"/>
    <property type="match status" value="2"/>
</dbReference>
<dbReference type="InterPro" id="IPR035595">
    <property type="entry name" value="UDP_glycos_trans_CS"/>
</dbReference>
<comment type="caution">
    <text evidence="6">The sequence shown here is derived from an EMBL/GenBank/DDBJ whole genome shotgun (WGS) entry which is preliminary data.</text>
</comment>
<dbReference type="CDD" id="cd03784">
    <property type="entry name" value="GT1_Gtf-like"/>
    <property type="match status" value="1"/>
</dbReference>
<gene>
    <name evidence="6" type="ORF">CASFOL_023897</name>
</gene>
<keyword evidence="3 4" id="KW-0808">Transferase</keyword>
<evidence type="ECO:0000256" key="3">
    <source>
        <dbReference type="ARBA" id="ARBA00022679"/>
    </source>
</evidence>
<dbReference type="AlphaFoldDB" id="A0ABD3CLT6"/>
<evidence type="ECO:0000256" key="2">
    <source>
        <dbReference type="ARBA" id="ARBA00022676"/>
    </source>
</evidence>
<dbReference type="PROSITE" id="PS00375">
    <property type="entry name" value="UDPGT"/>
    <property type="match status" value="1"/>
</dbReference>
<dbReference type="EC" id="2.4.1.-" evidence="5"/>
<name>A0ABD3CLT6_9LAMI</name>
<dbReference type="EMBL" id="JAVIJP010000032">
    <property type="protein sequence ID" value="KAL3630913.1"/>
    <property type="molecule type" value="Genomic_DNA"/>
</dbReference>
<dbReference type="GO" id="GO:0035251">
    <property type="term" value="F:UDP-glucosyltransferase activity"/>
    <property type="evidence" value="ECO:0007669"/>
    <property type="project" value="UniProtKB-ARBA"/>
</dbReference>
<proteinExistence type="inferred from homology"/>
<sequence length="458" mass="50800">MEDTIVLYASPEHLNSMLILAKFISKHHPTIPVTILCSAPESAATSVSAVSSVTYHRLPTAALPENLPKNPVELFFEIPRLNNPNLCDALQQISKKSRIRAFVIDFFCNSSFEVSTDLNIPTYFYVSSGAFGLCAFLYVPTIDETIYPKDIGNLNDFIQVPGCPPIFSSDFPTGMFFRQSNLYKHFLGTAINMRKSAGFVVNSFDALEFRAKEALMNGSCVPDGPTPPVYFVGPLVGEINSKNGAVEHECLKWLDSQPSKSVIFLCFGRRGLFSAEQLREMAVGLENSGHRFLWSVRNPPGSSGANDEPDLDALLPEGFLERTKERGFVIKSWAPQKEVLSHDSVSGFVTHCGRSSILEAVSYGVPMIGWPMYAEQRMNRVFMVEEMKVALPLDEEAASGFVRAAELEKRVRELVDSKMGRAVRNRVEEMKKAAESAVREKGSSLVALDKFIESVTRD</sequence>
<dbReference type="FunFam" id="3.40.50.2000:FF:000020">
    <property type="entry name" value="Glycosyltransferase"/>
    <property type="match status" value="1"/>
</dbReference>
<evidence type="ECO:0000256" key="4">
    <source>
        <dbReference type="RuleBase" id="RU003718"/>
    </source>
</evidence>
<evidence type="ECO:0000313" key="7">
    <source>
        <dbReference type="Proteomes" id="UP001632038"/>
    </source>
</evidence>
<protein>
    <recommendedName>
        <fullName evidence="5">Glycosyltransferase</fullName>
        <ecNumber evidence="5">2.4.1.-</ecNumber>
    </recommendedName>
</protein>
<dbReference type="SUPFAM" id="SSF53756">
    <property type="entry name" value="UDP-Glycosyltransferase/glycogen phosphorylase"/>
    <property type="match status" value="1"/>
</dbReference>
<dbReference type="Pfam" id="PF00201">
    <property type="entry name" value="UDPGT"/>
    <property type="match status" value="1"/>
</dbReference>
<reference evidence="7" key="1">
    <citation type="journal article" date="2024" name="IScience">
        <title>Strigolactones Initiate the Formation of Haustorium-like Structures in Castilleja.</title>
        <authorList>
            <person name="Buerger M."/>
            <person name="Peterson D."/>
            <person name="Chory J."/>
        </authorList>
    </citation>
    <scope>NUCLEOTIDE SEQUENCE [LARGE SCALE GENOMIC DNA]</scope>
</reference>
<keyword evidence="2 4" id="KW-0328">Glycosyltransferase</keyword>
<organism evidence="6 7">
    <name type="scientific">Castilleja foliolosa</name>
    <dbReference type="NCBI Taxonomy" id="1961234"/>
    <lineage>
        <taxon>Eukaryota</taxon>
        <taxon>Viridiplantae</taxon>
        <taxon>Streptophyta</taxon>
        <taxon>Embryophyta</taxon>
        <taxon>Tracheophyta</taxon>
        <taxon>Spermatophyta</taxon>
        <taxon>Magnoliopsida</taxon>
        <taxon>eudicotyledons</taxon>
        <taxon>Gunneridae</taxon>
        <taxon>Pentapetalae</taxon>
        <taxon>asterids</taxon>
        <taxon>lamiids</taxon>
        <taxon>Lamiales</taxon>
        <taxon>Orobanchaceae</taxon>
        <taxon>Pedicularideae</taxon>
        <taxon>Castillejinae</taxon>
        <taxon>Castilleja</taxon>
    </lineage>
</organism>
<comment type="similarity">
    <text evidence="1 4">Belongs to the UDP-glycosyltransferase family.</text>
</comment>
<dbReference type="PANTHER" id="PTHR48048:SF70">
    <property type="entry name" value="ISOFLAVONE 7-O-GLUCOSYLTRANSFERASE"/>
    <property type="match status" value="1"/>
</dbReference>
<dbReference type="PANTHER" id="PTHR48048">
    <property type="entry name" value="GLYCOSYLTRANSFERASE"/>
    <property type="match status" value="1"/>
</dbReference>